<evidence type="ECO:0000313" key="1">
    <source>
        <dbReference type="EMBL" id="GHP13029.1"/>
    </source>
</evidence>
<dbReference type="Proteomes" id="UP000604765">
    <property type="component" value="Unassembled WGS sequence"/>
</dbReference>
<evidence type="ECO:0000313" key="2">
    <source>
        <dbReference type="Proteomes" id="UP000604765"/>
    </source>
</evidence>
<reference evidence="1 2" key="1">
    <citation type="journal article" date="2021" name="Int. J. Syst. Evol. Microbiol.">
        <title>Lentilactobacillus fungorum sp. nov., isolated from spent mushroom substrates.</title>
        <authorList>
            <person name="Tohno M."/>
            <person name="Tanizawa Y."/>
            <person name="Kojima Y."/>
            <person name="Sakamoto M."/>
            <person name="Ohkuma M."/>
            <person name="Kobayashi H."/>
        </authorList>
    </citation>
    <scope>NUCLEOTIDE SEQUENCE [LARGE SCALE GENOMIC DNA]</scope>
    <source>
        <strain evidence="1 2">YK48G</strain>
    </source>
</reference>
<protein>
    <submittedName>
        <fullName evidence="1">Uncharacterized protein</fullName>
    </submittedName>
</protein>
<dbReference type="EMBL" id="BNJR01000004">
    <property type="protein sequence ID" value="GHP13029.1"/>
    <property type="molecule type" value="Genomic_DNA"/>
</dbReference>
<name>A0ABQ3W030_9LACO</name>
<gene>
    <name evidence="1" type="ORF">YK48G_04540</name>
</gene>
<keyword evidence="2" id="KW-1185">Reference proteome</keyword>
<organism evidence="1 2">
    <name type="scientific">Lentilactobacillus fungorum</name>
    <dbReference type="NCBI Taxonomy" id="2201250"/>
    <lineage>
        <taxon>Bacteria</taxon>
        <taxon>Bacillati</taxon>
        <taxon>Bacillota</taxon>
        <taxon>Bacilli</taxon>
        <taxon>Lactobacillales</taxon>
        <taxon>Lactobacillaceae</taxon>
        <taxon>Lentilactobacillus</taxon>
    </lineage>
</organism>
<sequence length="77" mass="9010">MSYIDIFNIKHENAKIVNTRNDFNRIFIIEDTNGVRYACLKTDAPEATKTINHFKPLKPECAPLNYLTPYFTGKRHH</sequence>
<comment type="caution">
    <text evidence="1">The sequence shown here is derived from an EMBL/GenBank/DDBJ whole genome shotgun (WGS) entry which is preliminary data.</text>
</comment>
<accession>A0ABQ3W030</accession>
<proteinExistence type="predicted"/>